<gene>
    <name evidence="1" type="ORF">L3X38_032740</name>
</gene>
<accession>A0AAD4VFS0</accession>
<reference evidence="1 2" key="1">
    <citation type="journal article" date="2022" name="G3 (Bethesda)">
        <title>Whole-genome sequence and methylome profiling of the almond [Prunus dulcis (Mill.) D.A. Webb] cultivar 'Nonpareil'.</title>
        <authorList>
            <person name="D'Amico-Willman K.M."/>
            <person name="Ouma W.Z."/>
            <person name="Meulia T."/>
            <person name="Sideli G.M."/>
            <person name="Gradziel T.M."/>
            <person name="Fresnedo-Ramirez J."/>
        </authorList>
    </citation>
    <scope>NUCLEOTIDE SEQUENCE [LARGE SCALE GENOMIC DNA]</scope>
    <source>
        <strain evidence="1">Clone GOH B32 T37-40</strain>
    </source>
</reference>
<dbReference type="Proteomes" id="UP001054821">
    <property type="component" value="Chromosome 6"/>
</dbReference>
<sequence>MRAELMAELDTARYTNKSSPKIGFESRGDLEWNRLRAPALPVRLCISFTVEGDFISRMALICRGCASIPRCVTRYPKNWPEDTPKVHFTWFQLHAILAEQVECLGGVFDVICTLWGLDQHVIHIDFHNFANLLLEDFIHEPLVGCSGVLQPKGHDLVAVGPSLNDERSFCLVVLMHYDLVIARVGIHEAEQLITRCGIHELVNSRQWEVVFRACFVEVNVIDADSSFGLFLFRHQNNVGQPLRVGDLFDEAGS</sequence>
<comment type="caution">
    <text evidence="1">The sequence shown here is derived from an EMBL/GenBank/DDBJ whole genome shotgun (WGS) entry which is preliminary data.</text>
</comment>
<organism evidence="1 2">
    <name type="scientific">Prunus dulcis</name>
    <name type="common">Almond</name>
    <name type="synonym">Amygdalus dulcis</name>
    <dbReference type="NCBI Taxonomy" id="3755"/>
    <lineage>
        <taxon>Eukaryota</taxon>
        <taxon>Viridiplantae</taxon>
        <taxon>Streptophyta</taxon>
        <taxon>Embryophyta</taxon>
        <taxon>Tracheophyta</taxon>
        <taxon>Spermatophyta</taxon>
        <taxon>Magnoliopsida</taxon>
        <taxon>eudicotyledons</taxon>
        <taxon>Gunneridae</taxon>
        <taxon>Pentapetalae</taxon>
        <taxon>rosids</taxon>
        <taxon>fabids</taxon>
        <taxon>Rosales</taxon>
        <taxon>Rosaceae</taxon>
        <taxon>Amygdaloideae</taxon>
        <taxon>Amygdaleae</taxon>
        <taxon>Prunus</taxon>
    </lineage>
</organism>
<keyword evidence="2" id="KW-1185">Reference proteome</keyword>
<dbReference type="AlphaFoldDB" id="A0AAD4VFS0"/>
<protein>
    <submittedName>
        <fullName evidence="1">Uncharacterized protein</fullName>
    </submittedName>
</protein>
<dbReference type="EMBL" id="JAJFAZ020000006">
    <property type="protein sequence ID" value="KAI5323668.1"/>
    <property type="molecule type" value="Genomic_DNA"/>
</dbReference>
<evidence type="ECO:0000313" key="1">
    <source>
        <dbReference type="EMBL" id="KAI5323668.1"/>
    </source>
</evidence>
<proteinExistence type="predicted"/>
<evidence type="ECO:0000313" key="2">
    <source>
        <dbReference type="Proteomes" id="UP001054821"/>
    </source>
</evidence>
<name>A0AAD4VFS0_PRUDU</name>